<gene>
    <name evidence="1" type="ORF">AFUS01_LOCUS13440</name>
</gene>
<proteinExistence type="predicted"/>
<sequence>MHKIKSCKYIIHIWIKSQLSVGDFGRPLNRTNFGICSILRSERPGHSGEKVCITPLSPKNPPLRCFYPD</sequence>
<comment type="caution">
    <text evidence="1">The sequence shown here is derived from an EMBL/GenBank/DDBJ whole genome shotgun (WGS) entry which is preliminary data.</text>
</comment>
<evidence type="ECO:0000313" key="2">
    <source>
        <dbReference type="Proteomes" id="UP000708208"/>
    </source>
</evidence>
<dbReference type="AlphaFoldDB" id="A0A8J2NSJ1"/>
<name>A0A8J2NSJ1_9HEXA</name>
<dbReference type="Proteomes" id="UP000708208">
    <property type="component" value="Unassembled WGS sequence"/>
</dbReference>
<accession>A0A8J2NSJ1</accession>
<keyword evidence="2" id="KW-1185">Reference proteome</keyword>
<dbReference type="EMBL" id="CAJVCH010109540">
    <property type="protein sequence ID" value="CAG7724412.1"/>
    <property type="molecule type" value="Genomic_DNA"/>
</dbReference>
<organism evidence="1 2">
    <name type="scientific">Allacma fusca</name>
    <dbReference type="NCBI Taxonomy" id="39272"/>
    <lineage>
        <taxon>Eukaryota</taxon>
        <taxon>Metazoa</taxon>
        <taxon>Ecdysozoa</taxon>
        <taxon>Arthropoda</taxon>
        <taxon>Hexapoda</taxon>
        <taxon>Collembola</taxon>
        <taxon>Symphypleona</taxon>
        <taxon>Sminthuridae</taxon>
        <taxon>Allacma</taxon>
    </lineage>
</organism>
<reference evidence="1" key="1">
    <citation type="submission" date="2021-06" db="EMBL/GenBank/DDBJ databases">
        <authorList>
            <person name="Hodson N. C."/>
            <person name="Mongue J. A."/>
            <person name="Jaron S. K."/>
        </authorList>
    </citation>
    <scope>NUCLEOTIDE SEQUENCE</scope>
</reference>
<protein>
    <submittedName>
        <fullName evidence="1">Uncharacterized protein</fullName>
    </submittedName>
</protein>
<evidence type="ECO:0000313" key="1">
    <source>
        <dbReference type="EMBL" id="CAG7724412.1"/>
    </source>
</evidence>